<protein>
    <submittedName>
        <fullName evidence="1">Uncharacterized protein</fullName>
    </submittedName>
</protein>
<comment type="caution">
    <text evidence="1">The sequence shown here is derived from an EMBL/GenBank/DDBJ whole genome shotgun (WGS) entry which is preliminary data.</text>
</comment>
<dbReference type="EMBL" id="JAJJMB010010087">
    <property type="protein sequence ID" value="KAI3910922.1"/>
    <property type="molecule type" value="Genomic_DNA"/>
</dbReference>
<evidence type="ECO:0000313" key="2">
    <source>
        <dbReference type="Proteomes" id="UP001202328"/>
    </source>
</evidence>
<dbReference type="AlphaFoldDB" id="A0AAD4SMP7"/>
<evidence type="ECO:0000313" key="1">
    <source>
        <dbReference type="EMBL" id="KAI3910922.1"/>
    </source>
</evidence>
<reference evidence="1" key="1">
    <citation type="submission" date="2022-04" db="EMBL/GenBank/DDBJ databases">
        <title>A functionally conserved STORR gene fusion in Papaver species that diverged 16.8 million years ago.</title>
        <authorList>
            <person name="Catania T."/>
        </authorList>
    </citation>
    <scope>NUCLEOTIDE SEQUENCE</scope>
    <source>
        <strain evidence="1">S-188037</strain>
    </source>
</reference>
<gene>
    <name evidence="1" type="ORF">MKW98_022609</name>
</gene>
<accession>A0AAD4SMP7</accession>
<name>A0AAD4SMP7_9MAGN</name>
<sequence>KKQKVSEGIHETMEEFNDVVAGTGVNYSEEQELLLAVPKKDSRALEAAQRIVQQEEEILKKVALIS</sequence>
<dbReference type="Proteomes" id="UP001202328">
    <property type="component" value="Unassembled WGS sequence"/>
</dbReference>
<proteinExistence type="predicted"/>
<feature type="non-terminal residue" evidence="1">
    <location>
        <position position="1"/>
    </location>
</feature>
<keyword evidence="2" id="KW-1185">Reference proteome</keyword>
<organism evidence="1 2">
    <name type="scientific">Papaver atlanticum</name>
    <dbReference type="NCBI Taxonomy" id="357466"/>
    <lineage>
        <taxon>Eukaryota</taxon>
        <taxon>Viridiplantae</taxon>
        <taxon>Streptophyta</taxon>
        <taxon>Embryophyta</taxon>
        <taxon>Tracheophyta</taxon>
        <taxon>Spermatophyta</taxon>
        <taxon>Magnoliopsida</taxon>
        <taxon>Ranunculales</taxon>
        <taxon>Papaveraceae</taxon>
        <taxon>Papaveroideae</taxon>
        <taxon>Papaver</taxon>
    </lineage>
</organism>